<sequence length="77" mass="8120">MREIGDSITEGPGLRWAFMGPGVDPAPSPSPPAAPEATPVATTELLAVHVDQKAGRAAPFPDAIRKRLRTLAEEHPV</sequence>
<name>A0ABW6RS87_9ACTN</name>
<protein>
    <submittedName>
        <fullName evidence="1">Uncharacterized protein</fullName>
    </submittedName>
</protein>
<comment type="caution">
    <text evidence="1">The sequence shown here is derived from an EMBL/GenBank/DDBJ whole genome shotgun (WGS) entry which is preliminary data.</text>
</comment>
<proteinExistence type="predicted"/>
<dbReference type="Gene3D" id="3.10.129.10">
    <property type="entry name" value="Hotdog Thioesterase"/>
    <property type="match status" value="1"/>
</dbReference>
<dbReference type="InterPro" id="IPR029069">
    <property type="entry name" value="HotDog_dom_sf"/>
</dbReference>
<keyword evidence="2" id="KW-1185">Reference proteome</keyword>
<dbReference type="EMBL" id="JBIAPK010000014">
    <property type="protein sequence ID" value="MFF3343427.1"/>
    <property type="molecule type" value="Genomic_DNA"/>
</dbReference>
<organism evidence="1 2">
    <name type="scientific">Streptomyces flavidovirens</name>
    <dbReference type="NCBI Taxonomy" id="67298"/>
    <lineage>
        <taxon>Bacteria</taxon>
        <taxon>Bacillati</taxon>
        <taxon>Actinomycetota</taxon>
        <taxon>Actinomycetes</taxon>
        <taxon>Kitasatosporales</taxon>
        <taxon>Streptomycetaceae</taxon>
        <taxon>Streptomyces</taxon>
    </lineage>
</organism>
<reference evidence="1 2" key="1">
    <citation type="submission" date="2024-10" db="EMBL/GenBank/DDBJ databases">
        <title>The Natural Products Discovery Center: Release of the First 8490 Sequenced Strains for Exploring Actinobacteria Biosynthetic Diversity.</title>
        <authorList>
            <person name="Kalkreuter E."/>
            <person name="Kautsar S.A."/>
            <person name="Yang D."/>
            <person name="Bader C.D."/>
            <person name="Teijaro C.N."/>
            <person name="Fluegel L."/>
            <person name="Davis C.M."/>
            <person name="Simpson J.R."/>
            <person name="Lauterbach L."/>
            <person name="Steele A.D."/>
            <person name="Gui C."/>
            <person name="Meng S."/>
            <person name="Li G."/>
            <person name="Viehrig K."/>
            <person name="Ye F."/>
            <person name="Su P."/>
            <person name="Kiefer A.F."/>
            <person name="Nichols A."/>
            <person name="Cepeda A.J."/>
            <person name="Yan W."/>
            <person name="Fan B."/>
            <person name="Jiang Y."/>
            <person name="Adhikari A."/>
            <person name="Zheng C.-J."/>
            <person name="Schuster L."/>
            <person name="Cowan T.M."/>
            <person name="Smanski M.J."/>
            <person name="Chevrette M.G."/>
            <person name="De Carvalho L.P.S."/>
            <person name="Shen B."/>
        </authorList>
    </citation>
    <scope>NUCLEOTIDE SEQUENCE [LARGE SCALE GENOMIC DNA]</scope>
    <source>
        <strain evidence="1 2">NPDC003029</strain>
    </source>
</reference>
<accession>A0ABW6RS87</accession>
<dbReference type="RefSeq" id="WP_355726617.1">
    <property type="nucleotide sequence ID" value="NZ_JBEXNP010000033.1"/>
</dbReference>
<evidence type="ECO:0000313" key="1">
    <source>
        <dbReference type="EMBL" id="MFF3343427.1"/>
    </source>
</evidence>
<dbReference type="Proteomes" id="UP001601976">
    <property type="component" value="Unassembled WGS sequence"/>
</dbReference>
<dbReference type="SUPFAM" id="SSF54637">
    <property type="entry name" value="Thioesterase/thiol ester dehydrase-isomerase"/>
    <property type="match status" value="1"/>
</dbReference>
<gene>
    <name evidence="1" type="ORF">ACFYWW_32825</name>
</gene>
<evidence type="ECO:0000313" key="2">
    <source>
        <dbReference type="Proteomes" id="UP001601976"/>
    </source>
</evidence>